<dbReference type="Gene3D" id="1.10.10.10">
    <property type="entry name" value="Winged helix-like DNA-binding domain superfamily/Winged helix DNA-binding domain"/>
    <property type="match status" value="1"/>
</dbReference>
<name>W7IX39_9PSEU</name>
<reference evidence="2 3" key="1">
    <citation type="journal article" date="2014" name="Genome Announc.">
        <title>Draft Genome Sequence of the Antitrypanosomally Active Sponge-Associated Bacterium Actinokineospora sp. Strain EG49.</title>
        <authorList>
            <person name="Harjes J."/>
            <person name="Ryu T."/>
            <person name="Abdelmohsen U.R."/>
            <person name="Moitinho-Silva L."/>
            <person name="Horn H."/>
            <person name="Ravasi T."/>
            <person name="Hentschel U."/>
        </authorList>
    </citation>
    <scope>NUCLEOTIDE SEQUENCE [LARGE SCALE GENOMIC DNA]</scope>
    <source>
        <strain evidence="2 3">EG49</strain>
    </source>
</reference>
<dbReference type="PANTHER" id="PTHR33164">
    <property type="entry name" value="TRANSCRIPTIONAL REGULATOR, MARR FAMILY"/>
    <property type="match status" value="1"/>
</dbReference>
<dbReference type="Pfam" id="PF12802">
    <property type="entry name" value="MarR_2"/>
    <property type="match status" value="1"/>
</dbReference>
<dbReference type="EMBL" id="AYXG01000135">
    <property type="protein sequence ID" value="EWC61021.1"/>
    <property type="molecule type" value="Genomic_DNA"/>
</dbReference>
<evidence type="ECO:0000259" key="1">
    <source>
        <dbReference type="PROSITE" id="PS50995"/>
    </source>
</evidence>
<dbReference type="Proteomes" id="UP000019277">
    <property type="component" value="Unassembled WGS sequence"/>
</dbReference>
<evidence type="ECO:0000313" key="3">
    <source>
        <dbReference type="Proteomes" id="UP000019277"/>
    </source>
</evidence>
<dbReference type="PATRIC" id="fig|909613.9.peg.3699"/>
<protein>
    <submittedName>
        <fullName evidence="2">Transcriptional regulator, MarR family</fullName>
    </submittedName>
</protein>
<proteinExistence type="predicted"/>
<dbReference type="SUPFAM" id="SSF46785">
    <property type="entry name" value="Winged helix' DNA-binding domain"/>
    <property type="match status" value="1"/>
</dbReference>
<dbReference type="PANTHER" id="PTHR33164:SF94">
    <property type="entry name" value="TRANSCRIPTIONAL REGULATORY PROTEIN-RELATED"/>
    <property type="match status" value="1"/>
</dbReference>
<gene>
    <name evidence="2" type="ORF">UO65_3698</name>
</gene>
<dbReference type="InterPro" id="IPR000835">
    <property type="entry name" value="HTH_MarR-typ"/>
</dbReference>
<keyword evidence="3" id="KW-1185">Reference proteome</keyword>
<dbReference type="AlphaFoldDB" id="W7IX39"/>
<dbReference type="RefSeq" id="WP_035284090.1">
    <property type="nucleotide sequence ID" value="NZ_AYXG01000135.1"/>
</dbReference>
<accession>A0A8E2X0Z3</accession>
<dbReference type="PROSITE" id="PS50995">
    <property type="entry name" value="HTH_MARR_2"/>
    <property type="match status" value="1"/>
</dbReference>
<dbReference type="InterPro" id="IPR036388">
    <property type="entry name" value="WH-like_DNA-bd_sf"/>
</dbReference>
<evidence type="ECO:0000313" key="2">
    <source>
        <dbReference type="EMBL" id="EWC61021.1"/>
    </source>
</evidence>
<dbReference type="InterPro" id="IPR036390">
    <property type="entry name" value="WH_DNA-bd_sf"/>
</dbReference>
<dbReference type="GO" id="GO:0003700">
    <property type="term" value="F:DNA-binding transcription factor activity"/>
    <property type="evidence" value="ECO:0007669"/>
    <property type="project" value="InterPro"/>
</dbReference>
<dbReference type="eggNOG" id="COG1846">
    <property type="taxonomic scope" value="Bacteria"/>
</dbReference>
<dbReference type="SMART" id="SM00347">
    <property type="entry name" value="HTH_MARR"/>
    <property type="match status" value="1"/>
</dbReference>
<dbReference type="InterPro" id="IPR039422">
    <property type="entry name" value="MarR/SlyA-like"/>
</dbReference>
<accession>W7IX39</accession>
<feature type="domain" description="HTH marR-type" evidence="1">
    <location>
        <begin position="11"/>
        <end position="145"/>
    </location>
</feature>
<dbReference type="GO" id="GO:0006950">
    <property type="term" value="P:response to stress"/>
    <property type="evidence" value="ECO:0007669"/>
    <property type="project" value="TreeGrafter"/>
</dbReference>
<comment type="caution">
    <text evidence="2">The sequence shown here is derived from an EMBL/GenBank/DDBJ whole genome shotgun (WGS) entry which is preliminary data.</text>
</comment>
<sequence length="157" mass="16443">MAASSGSQPPGAGAADEAEAAAAALGLVLAKATAGVYPKVPAVQLRALQFIGDHEPINLTRLTEELGTIASSASRLCDRLQAAGLLDRRSATTDRREVELVLTGDGVRLLERLRAARRAGLAEVLERMSPQGRAALLRGLHEFSIAAEQVALHEDTA</sequence>
<organism evidence="2 3">
    <name type="scientific">Actinokineospora spheciospongiae</name>
    <dbReference type="NCBI Taxonomy" id="909613"/>
    <lineage>
        <taxon>Bacteria</taxon>
        <taxon>Bacillati</taxon>
        <taxon>Actinomycetota</taxon>
        <taxon>Actinomycetes</taxon>
        <taxon>Pseudonocardiales</taxon>
        <taxon>Pseudonocardiaceae</taxon>
        <taxon>Actinokineospora</taxon>
    </lineage>
</organism>
<dbReference type="OrthoDB" id="3830756at2"/>
<dbReference type="STRING" id="909613.UO65_3698"/>